<dbReference type="Proteomes" id="UP001321473">
    <property type="component" value="Unassembled WGS sequence"/>
</dbReference>
<comment type="caution">
    <text evidence="1">The sequence shown here is derived from an EMBL/GenBank/DDBJ whole genome shotgun (WGS) entry which is preliminary data.</text>
</comment>
<dbReference type="EMBL" id="JARKHS020021611">
    <property type="protein sequence ID" value="KAK8770130.1"/>
    <property type="molecule type" value="Genomic_DNA"/>
</dbReference>
<proteinExistence type="predicted"/>
<keyword evidence="2" id="KW-1185">Reference proteome</keyword>
<evidence type="ECO:0000313" key="1">
    <source>
        <dbReference type="EMBL" id="KAK8770130.1"/>
    </source>
</evidence>
<sequence length="359" mass="40182">MIVAFVVAHGLPRDTVDGLLRLMGALFGFNGNVLPKSKYLLRKLWSPQLSRHVKHHYYCGNMLDPVHGMVQVNCALCRENSRVSVLKDNGCFFSIMNVKEQLYQLISTCKEALYNELKKIEMLQCTDQIRDITSGRLYKNLRRTGSITGQDLTITINTDRSPVYKSSRTSVWPIQFVVNELPPKLRHQHPVLGGLWFGHAHPNMTVFMDKFIEELNAVGTVVWKFCSESVKSNVHAICCTVDAPARAAVGNHTQFNGKFGCPWCLTSGTQVAGARRYLETTGAARTSAGMLKDMDRALDWNVTVNGLKGPSPLVNLKHFDLVCSQAGEYMHCVLLGVARQLTEFWLGSSNSHEPFYIGM</sequence>
<name>A0AAQ4E606_AMBAM</name>
<dbReference type="AlphaFoldDB" id="A0AAQ4E606"/>
<gene>
    <name evidence="1" type="ORF">V5799_013404</name>
</gene>
<reference evidence="1 2" key="1">
    <citation type="journal article" date="2023" name="Arcadia Sci">
        <title>De novo assembly of a long-read Amblyomma americanum tick genome.</title>
        <authorList>
            <person name="Chou S."/>
            <person name="Poskanzer K.E."/>
            <person name="Rollins M."/>
            <person name="Thuy-Boun P.S."/>
        </authorList>
    </citation>
    <scope>NUCLEOTIDE SEQUENCE [LARGE SCALE GENOMIC DNA]</scope>
    <source>
        <strain evidence="1">F_SG_1</strain>
        <tissue evidence="1">Salivary glands</tissue>
    </source>
</reference>
<accession>A0AAQ4E606</accession>
<dbReference type="PANTHER" id="PTHR46579:SF1">
    <property type="entry name" value="F5_8 TYPE C DOMAIN-CONTAINING PROTEIN"/>
    <property type="match status" value="1"/>
</dbReference>
<dbReference type="PANTHER" id="PTHR46579">
    <property type="entry name" value="F5/8 TYPE C DOMAIN-CONTAINING PROTEIN-RELATED"/>
    <property type="match status" value="1"/>
</dbReference>
<organism evidence="1 2">
    <name type="scientific">Amblyomma americanum</name>
    <name type="common">Lone star tick</name>
    <dbReference type="NCBI Taxonomy" id="6943"/>
    <lineage>
        <taxon>Eukaryota</taxon>
        <taxon>Metazoa</taxon>
        <taxon>Ecdysozoa</taxon>
        <taxon>Arthropoda</taxon>
        <taxon>Chelicerata</taxon>
        <taxon>Arachnida</taxon>
        <taxon>Acari</taxon>
        <taxon>Parasitiformes</taxon>
        <taxon>Ixodida</taxon>
        <taxon>Ixodoidea</taxon>
        <taxon>Ixodidae</taxon>
        <taxon>Amblyomminae</taxon>
        <taxon>Amblyomma</taxon>
    </lineage>
</organism>
<protein>
    <submittedName>
        <fullName evidence="1">Uncharacterized protein</fullName>
    </submittedName>
</protein>
<evidence type="ECO:0000313" key="2">
    <source>
        <dbReference type="Proteomes" id="UP001321473"/>
    </source>
</evidence>